<reference evidence="2 3" key="1">
    <citation type="journal article" date="2003" name="PLoS Biol.">
        <title>The genome sequence of Caenorhabditis briggsae: a platform for comparative genomics.</title>
        <authorList>
            <person name="Stein L.D."/>
            <person name="Bao Z."/>
            <person name="Blasiar D."/>
            <person name="Blumenthal T."/>
            <person name="Brent M.R."/>
            <person name="Chen N."/>
            <person name="Chinwalla A."/>
            <person name="Clarke L."/>
            <person name="Clee C."/>
            <person name="Coghlan A."/>
            <person name="Coulson A."/>
            <person name="D'Eustachio P."/>
            <person name="Fitch D.H."/>
            <person name="Fulton L.A."/>
            <person name="Fulton R.E."/>
            <person name="Griffiths-Jones S."/>
            <person name="Harris T.W."/>
            <person name="Hillier L.W."/>
            <person name="Kamath R."/>
            <person name="Kuwabara P.E."/>
            <person name="Mardis E.R."/>
            <person name="Marra M.A."/>
            <person name="Miner T.L."/>
            <person name="Minx P."/>
            <person name="Mullikin J.C."/>
            <person name="Plumb R.W."/>
            <person name="Rogers J."/>
            <person name="Schein J.E."/>
            <person name="Sohrmann M."/>
            <person name="Spieth J."/>
            <person name="Stajich J.E."/>
            <person name="Wei C."/>
            <person name="Willey D."/>
            <person name="Wilson R.K."/>
            <person name="Durbin R."/>
            <person name="Waterston R.H."/>
        </authorList>
    </citation>
    <scope>NUCLEOTIDE SEQUENCE [LARGE SCALE GENOMIC DNA]</scope>
    <source>
        <strain evidence="2 3">AF16</strain>
    </source>
</reference>
<dbReference type="WormBase" id="CBG27802">
    <property type="protein sequence ID" value="CBP44839"/>
    <property type="gene ID" value="WBGene00089216"/>
</dbReference>
<feature type="transmembrane region" description="Helical" evidence="1">
    <location>
        <begin position="65"/>
        <end position="91"/>
    </location>
</feature>
<reference evidence="2 3" key="2">
    <citation type="journal article" date="2011" name="PLoS Genet.">
        <title>Caenorhabditis briggsae recombinant inbred line genotypes reveal inter-strain incompatibility and the evolution of recombination.</title>
        <authorList>
            <person name="Ross J.A."/>
            <person name="Koboldt D.C."/>
            <person name="Staisch J.E."/>
            <person name="Chamberlin H.M."/>
            <person name="Gupta B.P."/>
            <person name="Miller R.D."/>
            <person name="Baird S.E."/>
            <person name="Haag E.S."/>
        </authorList>
    </citation>
    <scope>NUCLEOTIDE SEQUENCE [LARGE SCALE GENOMIC DNA]</scope>
    <source>
        <strain evidence="2 3">AF16</strain>
    </source>
</reference>
<dbReference type="Proteomes" id="UP000008549">
    <property type="component" value="Unassembled WGS sequence"/>
</dbReference>
<keyword evidence="1" id="KW-0472">Membrane</keyword>
<evidence type="ECO:0000256" key="1">
    <source>
        <dbReference type="SAM" id="Phobius"/>
    </source>
</evidence>
<dbReference type="KEGG" id="cbr:CBG_27802"/>
<feature type="transmembrane region" description="Helical" evidence="1">
    <location>
        <begin position="103"/>
        <end position="121"/>
    </location>
</feature>
<keyword evidence="1" id="KW-1133">Transmembrane helix</keyword>
<organism evidence="2 3">
    <name type="scientific">Caenorhabditis briggsae</name>
    <dbReference type="NCBI Taxonomy" id="6238"/>
    <lineage>
        <taxon>Eukaryota</taxon>
        <taxon>Metazoa</taxon>
        <taxon>Ecdysozoa</taxon>
        <taxon>Nematoda</taxon>
        <taxon>Chromadorea</taxon>
        <taxon>Rhabditida</taxon>
        <taxon>Rhabditina</taxon>
        <taxon>Rhabditomorpha</taxon>
        <taxon>Rhabditoidea</taxon>
        <taxon>Rhabditidae</taxon>
        <taxon>Peloderinae</taxon>
        <taxon>Caenorhabditis</taxon>
    </lineage>
</organism>
<proteinExistence type="predicted"/>
<dbReference type="AlphaFoldDB" id="B6II39"/>
<dbReference type="HOGENOM" id="CLU_863901_0_0_1"/>
<dbReference type="InParanoid" id="B6II39"/>
<feature type="transmembrane region" description="Helical" evidence="1">
    <location>
        <begin position="152"/>
        <end position="170"/>
    </location>
</feature>
<dbReference type="EMBL" id="HE601482">
    <property type="protein sequence ID" value="CAR99569.1"/>
    <property type="molecule type" value="Genomic_DNA"/>
</dbReference>
<keyword evidence="1" id="KW-0812">Transmembrane</keyword>
<dbReference type="CTD" id="68919251"/>
<evidence type="ECO:0000313" key="3">
    <source>
        <dbReference type="Proteomes" id="UP000008549"/>
    </source>
</evidence>
<sequence length="322" mass="37275">MDLVMVSRVRNRWIFFVIFVVLHRSLSVSMMRSTSLDTAKYSNYTCTEINNFGTDISSAIGVIRYLYIINTIIFSFKIVLCGSILLFYFGLMPEADLLSSASFCNIYALMSSLSAILRLIWNYKGLSVIMTFLTEKDPKFCKDMPSWMASNLTKMAYSVVLLIVEFGLLLREQEAMADYLKHWTDVRNVRRQEENTPNENCFLVMDGERLSRQFRKVLLTLFLVIVVIKTMNLSTLKNDDAIEETSKSFLFHDVFHCKSYGTDPSIRFENDESSEMKPPVMLDLNMFLMNIPRNNNIQVGGEILREDESLSRNDMELNRDNE</sequence>
<evidence type="ECO:0000313" key="2">
    <source>
        <dbReference type="EMBL" id="CAR99569.1"/>
    </source>
</evidence>
<accession>B6II39</accession>
<name>B6II39_CAEBR</name>
<keyword evidence="3" id="KW-1185">Reference proteome</keyword>
<protein>
    <submittedName>
        <fullName evidence="2">Protein CBG27802</fullName>
    </submittedName>
</protein>
<gene>
    <name evidence="2 4" type="ORF">CBG27802</name>
    <name evidence="2" type="ORF">CBG_27802</name>
</gene>
<evidence type="ECO:0000313" key="4">
    <source>
        <dbReference type="WormBase" id="CBG27802"/>
    </source>
</evidence>
<dbReference type="RefSeq" id="XP_045099132.1">
    <property type="nucleotide sequence ID" value="XM_045239957.1"/>
</dbReference>
<dbReference type="GeneID" id="68919251"/>
<feature type="transmembrane region" description="Helical" evidence="1">
    <location>
        <begin position="12"/>
        <end position="31"/>
    </location>
</feature>